<organism evidence="2 3">
    <name type="scientific">Streptomyces puniciscabiei</name>
    <dbReference type="NCBI Taxonomy" id="164348"/>
    <lineage>
        <taxon>Bacteria</taxon>
        <taxon>Bacillati</taxon>
        <taxon>Actinomycetota</taxon>
        <taxon>Actinomycetes</taxon>
        <taxon>Kitasatosporales</taxon>
        <taxon>Streptomycetaceae</taxon>
        <taxon>Streptomyces</taxon>
    </lineage>
</organism>
<proteinExistence type="predicted"/>
<dbReference type="Pfam" id="PF04672">
    <property type="entry name" value="Methyltransf_19"/>
    <property type="match status" value="1"/>
</dbReference>
<protein>
    <submittedName>
        <fullName evidence="2">S-adenosyl methyltransferase</fullName>
    </submittedName>
</protein>
<dbReference type="Gene3D" id="3.40.50.150">
    <property type="entry name" value="Vaccinia Virus protein VP39"/>
    <property type="match status" value="1"/>
</dbReference>
<feature type="compositionally biased region" description="Basic and acidic residues" evidence="1">
    <location>
        <begin position="1"/>
        <end position="16"/>
    </location>
</feature>
<keyword evidence="2" id="KW-0489">Methyltransferase</keyword>
<evidence type="ECO:0000313" key="2">
    <source>
        <dbReference type="EMBL" id="TQK80198.1"/>
    </source>
</evidence>
<feature type="compositionally biased region" description="Polar residues" evidence="1">
    <location>
        <begin position="18"/>
        <end position="29"/>
    </location>
</feature>
<dbReference type="SUPFAM" id="SSF53335">
    <property type="entry name" value="S-adenosyl-L-methionine-dependent methyltransferases"/>
    <property type="match status" value="1"/>
</dbReference>
<sequence>MTAEDRERQKGGDVTEGHTPTTGPQKLDTSVAHNARVWNYWIGGKDNYEVDQRVGEHVAGMFPVIRAVARADREFLARAVRFLTAERGIRQFLDVGTGLPTVENTHEIAQRIAPESRIVYVDNDPIVLVHARSLLTSSPEGVTDYIDADVHDPDAIVQRAAETLDLTRPVALMMLGILNFVLDTGEARDIVRRLLAALPSGSHLVLTHPTHDADVGGEGNRAAMEFWNANATPPITARSRAEIAGFLDGLELVEPGLVPCSQWRAEAEPAAAVPQFGAVAVKP</sequence>
<reference evidence="2 3" key="1">
    <citation type="submission" date="2019-06" db="EMBL/GenBank/DDBJ databases">
        <title>Sequencing the genomes of 1000 actinobacteria strains.</title>
        <authorList>
            <person name="Klenk H.-P."/>
        </authorList>
    </citation>
    <scope>NUCLEOTIDE SEQUENCE [LARGE SCALE GENOMIC DNA]</scope>
    <source>
        <strain evidence="2 3">DSM 41929</strain>
    </source>
</reference>
<keyword evidence="2" id="KW-0808">Transferase</keyword>
<dbReference type="InterPro" id="IPR029063">
    <property type="entry name" value="SAM-dependent_MTases_sf"/>
</dbReference>
<feature type="region of interest" description="Disordered" evidence="1">
    <location>
        <begin position="1"/>
        <end position="29"/>
    </location>
</feature>
<dbReference type="InterPro" id="IPR006764">
    <property type="entry name" value="SAM_dep_MeTrfase_SAV2177_type"/>
</dbReference>
<dbReference type="AlphaFoldDB" id="A0A542T054"/>
<dbReference type="Proteomes" id="UP000318103">
    <property type="component" value="Unassembled WGS sequence"/>
</dbReference>
<name>A0A542T054_9ACTN</name>
<dbReference type="GO" id="GO:0008168">
    <property type="term" value="F:methyltransferase activity"/>
    <property type="evidence" value="ECO:0007669"/>
    <property type="project" value="UniProtKB-KW"/>
</dbReference>
<accession>A0A542T054</accession>
<dbReference type="PIRSF" id="PIRSF017393">
    <property type="entry name" value="MTase_SAV2177"/>
    <property type="match status" value="1"/>
</dbReference>
<keyword evidence="3" id="KW-1185">Reference proteome</keyword>
<gene>
    <name evidence="2" type="ORF">FB563_7375</name>
</gene>
<dbReference type="EMBL" id="VFNX01000003">
    <property type="protein sequence ID" value="TQK80198.1"/>
    <property type="molecule type" value="Genomic_DNA"/>
</dbReference>
<comment type="caution">
    <text evidence="2">The sequence shown here is derived from an EMBL/GenBank/DDBJ whole genome shotgun (WGS) entry which is preliminary data.</text>
</comment>
<dbReference type="STRING" id="164348.BFF78_06155"/>
<evidence type="ECO:0000256" key="1">
    <source>
        <dbReference type="SAM" id="MobiDB-lite"/>
    </source>
</evidence>
<dbReference type="GO" id="GO:0032259">
    <property type="term" value="P:methylation"/>
    <property type="evidence" value="ECO:0007669"/>
    <property type="project" value="UniProtKB-KW"/>
</dbReference>
<evidence type="ECO:0000313" key="3">
    <source>
        <dbReference type="Proteomes" id="UP000318103"/>
    </source>
</evidence>